<dbReference type="InParanoid" id="F0XY29"/>
<dbReference type="AlphaFoldDB" id="F0XY29"/>
<keyword evidence="1" id="KW-0732">Signal</keyword>
<dbReference type="Proteomes" id="UP000002729">
    <property type="component" value="Unassembled WGS sequence"/>
</dbReference>
<dbReference type="RefSeq" id="XP_009033138.1">
    <property type="nucleotide sequence ID" value="XM_009034890.1"/>
</dbReference>
<feature type="signal peptide" evidence="1">
    <location>
        <begin position="1"/>
        <end position="19"/>
    </location>
</feature>
<organism evidence="3">
    <name type="scientific">Aureococcus anophagefferens</name>
    <name type="common">Harmful bloom alga</name>
    <dbReference type="NCBI Taxonomy" id="44056"/>
    <lineage>
        <taxon>Eukaryota</taxon>
        <taxon>Sar</taxon>
        <taxon>Stramenopiles</taxon>
        <taxon>Ochrophyta</taxon>
        <taxon>Pelagophyceae</taxon>
        <taxon>Pelagomonadales</taxon>
        <taxon>Pelagomonadaceae</taxon>
        <taxon>Aureococcus</taxon>
    </lineage>
</organism>
<gene>
    <name evidence="2" type="ORF">AURANDRAFT_61359</name>
</gene>
<accession>F0XY29</accession>
<evidence type="ECO:0000256" key="1">
    <source>
        <dbReference type="SAM" id="SignalP"/>
    </source>
</evidence>
<reference evidence="2 3" key="1">
    <citation type="journal article" date="2011" name="Proc. Natl. Acad. Sci. U.S.A.">
        <title>Niche of harmful alga Aureococcus anophagefferens revealed through ecogenomics.</title>
        <authorList>
            <person name="Gobler C.J."/>
            <person name="Berry D.L."/>
            <person name="Dyhrman S.T."/>
            <person name="Wilhelm S.W."/>
            <person name="Salamov A."/>
            <person name="Lobanov A.V."/>
            <person name="Zhang Y."/>
            <person name="Collier J.L."/>
            <person name="Wurch L.L."/>
            <person name="Kustka A.B."/>
            <person name="Dill B.D."/>
            <person name="Shah M."/>
            <person name="VerBerkmoes N.C."/>
            <person name="Kuo A."/>
            <person name="Terry A."/>
            <person name="Pangilinan J."/>
            <person name="Lindquist E.A."/>
            <person name="Lucas S."/>
            <person name="Paulsen I.T."/>
            <person name="Hattenrath-Lehmann T.K."/>
            <person name="Talmage S.C."/>
            <person name="Walker E.A."/>
            <person name="Koch F."/>
            <person name="Burson A.M."/>
            <person name="Marcoval M.A."/>
            <person name="Tang Y.Z."/>
            <person name="Lecleir G.R."/>
            <person name="Coyne K.J."/>
            <person name="Berg G.M."/>
            <person name="Bertrand E.M."/>
            <person name="Saito M.A."/>
            <person name="Gladyshev V.N."/>
            <person name="Grigoriev I.V."/>
        </authorList>
    </citation>
    <scope>NUCLEOTIDE SEQUENCE [LARGE SCALE GENOMIC DNA]</scope>
    <source>
        <strain evidence="3">CCMP 1984</strain>
    </source>
</reference>
<proteinExistence type="predicted"/>
<evidence type="ECO:0000313" key="3">
    <source>
        <dbReference type="Proteomes" id="UP000002729"/>
    </source>
</evidence>
<evidence type="ECO:0000313" key="2">
    <source>
        <dbReference type="EMBL" id="EGB12042.1"/>
    </source>
</evidence>
<keyword evidence="3" id="KW-1185">Reference proteome</keyword>
<protein>
    <submittedName>
        <fullName evidence="2">Uncharacterized protein</fullName>
    </submittedName>
</protein>
<dbReference type="EMBL" id="GL833121">
    <property type="protein sequence ID" value="EGB12042.1"/>
    <property type="molecule type" value="Genomic_DNA"/>
</dbReference>
<name>F0XY29_AURAN</name>
<dbReference type="KEGG" id="aaf:AURANDRAFT_61359"/>
<sequence length="267" mass="29061">MRHAAAFSVATLLLCVGAGAPDAGSIVLLGGGARTFLCCFDELVEKLAKPMEADLFAYFKTTEGKHQTWHHNESKLLAKLETYARFRGAVLVPRLDCEGDCLVAQVGCRKRFARHLGNDTTLGRAIGQHALLERLGQELRTLEARRGARYEWVAWVRPDVVVQARYPALADVASSLAALPSCGGDVDMARVLPRDEAESLLFGGMAAARSACGIFATRACNRTNHRTAACNPFAFEAEDFVRRAVPHNRGCVRARPLRPASCPLLKS</sequence>
<feature type="chain" id="PRO_5003262540" evidence="1">
    <location>
        <begin position="20"/>
        <end position="267"/>
    </location>
</feature>
<dbReference type="GeneID" id="20223432"/>